<gene>
    <name evidence="3" type="ORF">Pme01_13320</name>
</gene>
<accession>A0A8J3THU6</accession>
<comment type="caution">
    <text evidence="3">The sequence shown here is derived from an EMBL/GenBank/DDBJ whole genome shotgun (WGS) entry which is preliminary data.</text>
</comment>
<dbReference type="RefSeq" id="WP_239088051.1">
    <property type="nucleotide sequence ID" value="NZ_BOON01000011.1"/>
</dbReference>
<keyword evidence="1" id="KW-0812">Transmembrane</keyword>
<dbReference type="PANTHER" id="PTHR34473:SF3">
    <property type="entry name" value="TRANSMEMBRANE PROTEIN-RELATED"/>
    <property type="match status" value="1"/>
</dbReference>
<keyword evidence="4" id="KW-1185">Reference proteome</keyword>
<dbReference type="InterPro" id="IPR005182">
    <property type="entry name" value="YdbS-like_PH"/>
</dbReference>
<reference evidence="3" key="1">
    <citation type="submission" date="2021-01" db="EMBL/GenBank/DDBJ databases">
        <title>Whole genome shotgun sequence of Planosporangium mesophilum NBRC 109066.</title>
        <authorList>
            <person name="Komaki H."/>
            <person name="Tamura T."/>
        </authorList>
    </citation>
    <scope>NUCLEOTIDE SEQUENCE</scope>
    <source>
        <strain evidence="3">NBRC 109066</strain>
    </source>
</reference>
<dbReference type="EMBL" id="BOON01000011">
    <property type="protein sequence ID" value="GII21735.1"/>
    <property type="molecule type" value="Genomic_DNA"/>
</dbReference>
<sequence>MQHTSTGEAMTVTLRAPRNRVSRRAIGYWTLRALGGWLVLGAIQLVWLMSAGPTGLRLLALVATAVLGTVHLIVMPRWRYRVHLWEATPEAVYTQSGWLNQERRIAPVSRIQTVDSERGPLEQLFGLANVTVTTASAAGPLKIDGLDHATAQRLVDDLTTNTQATPGDAT</sequence>
<feature type="transmembrane region" description="Helical" evidence="1">
    <location>
        <begin position="55"/>
        <end position="74"/>
    </location>
</feature>
<evidence type="ECO:0000259" key="2">
    <source>
        <dbReference type="Pfam" id="PF03703"/>
    </source>
</evidence>
<dbReference type="AlphaFoldDB" id="A0A8J3THU6"/>
<evidence type="ECO:0000313" key="4">
    <source>
        <dbReference type="Proteomes" id="UP000599074"/>
    </source>
</evidence>
<dbReference type="PANTHER" id="PTHR34473">
    <property type="entry name" value="UPF0699 TRANSMEMBRANE PROTEIN YDBS"/>
    <property type="match status" value="1"/>
</dbReference>
<keyword evidence="1" id="KW-1133">Transmembrane helix</keyword>
<evidence type="ECO:0000256" key="1">
    <source>
        <dbReference type="SAM" id="Phobius"/>
    </source>
</evidence>
<protein>
    <submittedName>
        <fullName evidence="3">Membrane protein</fullName>
    </submittedName>
</protein>
<organism evidence="3 4">
    <name type="scientific">Planosporangium mesophilum</name>
    <dbReference type="NCBI Taxonomy" id="689768"/>
    <lineage>
        <taxon>Bacteria</taxon>
        <taxon>Bacillati</taxon>
        <taxon>Actinomycetota</taxon>
        <taxon>Actinomycetes</taxon>
        <taxon>Micromonosporales</taxon>
        <taxon>Micromonosporaceae</taxon>
        <taxon>Planosporangium</taxon>
    </lineage>
</organism>
<dbReference type="Pfam" id="PF03703">
    <property type="entry name" value="bPH_2"/>
    <property type="match status" value="1"/>
</dbReference>
<feature type="domain" description="YdbS-like PH" evidence="2">
    <location>
        <begin position="81"/>
        <end position="156"/>
    </location>
</feature>
<keyword evidence="1" id="KW-0472">Membrane</keyword>
<feature type="transmembrane region" description="Helical" evidence="1">
    <location>
        <begin position="25"/>
        <end position="49"/>
    </location>
</feature>
<proteinExistence type="predicted"/>
<evidence type="ECO:0000313" key="3">
    <source>
        <dbReference type="EMBL" id="GII21735.1"/>
    </source>
</evidence>
<name>A0A8J3THU6_9ACTN</name>
<dbReference type="Proteomes" id="UP000599074">
    <property type="component" value="Unassembled WGS sequence"/>
</dbReference>